<evidence type="ECO:0000259" key="8">
    <source>
        <dbReference type="PROSITE" id="PS50021"/>
    </source>
</evidence>
<keyword evidence="10" id="KW-1185">Reference proteome</keyword>
<dbReference type="GO" id="GO:0005737">
    <property type="term" value="C:cytoplasm"/>
    <property type="evidence" value="ECO:0007669"/>
    <property type="project" value="TreeGrafter"/>
</dbReference>
<sequence length="253" mass="28546">MEAQYYRERLGFAPPLGNGHHPNGNGHHQQPVPVAQPHNFKSNVGYEESLHKFKDERDAIQKKTFTKWVNKHLKKRVRASLGSIERLRLEAASPPSSCRRQADSPDPCRGLGSKERLLLDWGFTDSGLEVVSGGFLPGRQPGPVCCWSSPPALQCGRNVRDLFVDLRDGKNLLGLLEVLSGERLPSQKGQLRFHQLQNVQVALDFLHFRKIKLVNIRPEDIVDGNPKLTLGLIWTIILHFQTPEALCYSDHSR</sequence>
<organism evidence="9 10">
    <name type="scientific">Amphibalanus amphitrite</name>
    <name type="common">Striped barnacle</name>
    <name type="synonym">Balanus amphitrite</name>
    <dbReference type="NCBI Taxonomy" id="1232801"/>
    <lineage>
        <taxon>Eukaryota</taxon>
        <taxon>Metazoa</taxon>
        <taxon>Ecdysozoa</taxon>
        <taxon>Arthropoda</taxon>
        <taxon>Crustacea</taxon>
        <taxon>Multicrustacea</taxon>
        <taxon>Cirripedia</taxon>
        <taxon>Thoracica</taxon>
        <taxon>Thoracicalcarea</taxon>
        <taxon>Balanomorpha</taxon>
        <taxon>Balanoidea</taxon>
        <taxon>Balanidae</taxon>
        <taxon>Amphibalaninae</taxon>
        <taxon>Amphibalanus</taxon>
    </lineage>
</organism>
<dbReference type="GO" id="GO:0051015">
    <property type="term" value="F:actin filament binding"/>
    <property type="evidence" value="ECO:0007669"/>
    <property type="project" value="TreeGrafter"/>
</dbReference>
<dbReference type="OrthoDB" id="6357129at2759"/>
<comment type="subcellular location">
    <subcellularLocation>
        <location evidence="1">Membrane</location>
    </subcellularLocation>
</comment>
<dbReference type="Pfam" id="PF00307">
    <property type="entry name" value="CH"/>
    <property type="match status" value="1"/>
</dbReference>
<comment type="caution">
    <text evidence="9">The sequence shown here is derived from an EMBL/GenBank/DDBJ whole genome shotgun (WGS) entry which is preliminary data.</text>
</comment>
<dbReference type="PROSITE" id="PS00020">
    <property type="entry name" value="ACTININ_2"/>
    <property type="match status" value="1"/>
</dbReference>
<dbReference type="CDD" id="cd21188">
    <property type="entry name" value="CH_PLEC-like_rpt1"/>
    <property type="match status" value="1"/>
</dbReference>
<dbReference type="GO" id="GO:0034993">
    <property type="term" value="C:meiotic nuclear membrane microtubule tethering complex"/>
    <property type="evidence" value="ECO:0007669"/>
    <property type="project" value="TreeGrafter"/>
</dbReference>
<dbReference type="GO" id="GO:0007097">
    <property type="term" value="P:nuclear migration"/>
    <property type="evidence" value="ECO:0007669"/>
    <property type="project" value="TreeGrafter"/>
</dbReference>
<evidence type="ECO:0000256" key="3">
    <source>
        <dbReference type="ARBA" id="ARBA00022737"/>
    </source>
</evidence>
<dbReference type="SMART" id="SM00033">
    <property type="entry name" value="CH"/>
    <property type="match status" value="1"/>
</dbReference>
<accession>A0A6A4VM54</accession>
<dbReference type="Proteomes" id="UP000440578">
    <property type="component" value="Unassembled WGS sequence"/>
</dbReference>
<dbReference type="InterPro" id="IPR036872">
    <property type="entry name" value="CH_dom_sf"/>
</dbReference>
<dbReference type="GO" id="GO:0005640">
    <property type="term" value="C:nuclear outer membrane"/>
    <property type="evidence" value="ECO:0007669"/>
    <property type="project" value="TreeGrafter"/>
</dbReference>
<evidence type="ECO:0000256" key="5">
    <source>
        <dbReference type="ARBA" id="ARBA00023136"/>
    </source>
</evidence>
<reference evidence="9 10" key="1">
    <citation type="submission" date="2019-07" db="EMBL/GenBank/DDBJ databases">
        <title>Draft genome assembly of a fouling barnacle, Amphibalanus amphitrite (Darwin, 1854): The first reference genome for Thecostraca.</title>
        <authorList>
            <person name="Kim W."/>
        </authorList>
    </citation>
    <scope>NUCLEOTIDE SEQUENCE [LARGE SCALE GENOMIC DNA]</scope>
    <source>
        <strain evidence="9">SNU_AA5</strain>
        <tissue evidence="9">Soma without cirri and trophi</tissue>
    </source>
</reference>
<feature type="compositionally biased region" description="Low complexity" evidence="7">
    <location>
        <begin position="14"/>
        <end position="30"/>
    </location>
</feature>
<dbReference type="FunFam" id="1.10.418.10:FF:000048">
    <property type="entry name" value="Short stop, isoform B"/>
    <property type="match status" value="1"/>
</dbReference>
<evidence type="ECO:0000313" key="9">
    <source>
        <dbReference type="EMBL" id="KAF0294089.1"/>
    </source>
</evidence>
<dbReference type="InterPro" id="IPR052403">
    <property type="entry name" value="LINC-complex_assoc"/>
</dbReference>
<dbReference type="SUPFAM" id="SSF47576">
    <property type="entry name" value="Calponin-homology domain, CH-domain"/>
    <property type="match status" value="2"/>
</dbReference>
<dbReference type="PROSITE" id="PS50021">
    <property type="entry name" value="CH"/>
    <property type="match status" value="1"/>
</dbReference>
<evidence type="ECO:0000256" key="4">
    <source>
        <dbReference type="ARBA" id="ARBA00022989"/>
    </source>
</evidence>
<dbReference type="InterPro" id="IPR001589">
    <property type="entry name" value="Actinin_actin-bd_CS"/>
</dbReference>
<keyword evidence="3" id="KW-0677">Repeat</keyword>
<dbReference type="PROSITE" id="PS00019">
    <property type="entry name" value="ACTININ_1"/>
    <property type="match status" value="1"/>
</dbReference>
<evidence type="ECO:0000256" key="7">
    <source>
        <dbReference type="SAM" id="MobiDB-lite"/>
    </source>
</evidence>
<dbReference type="Gene3D" id="1.10.418.10">
    <property type="entry name" value="Calponin-like domain"/>
    <property type="match status" value="1"/>
</dbReference>
<evidence type="ECO:0000256" key="6">
    <source>
        <dbReference type="ARBA" id="ARBA00023203"/>
    </source>
</evidence>
<keyword evidence="6" id="KW-0009">Actin-binding</keyword>
<evidence type="ECO:0000313" key="10">
    <source>
        <dbReference type="Proteomes" id="UP000440578"/>
    </source>
</evidence>
<dbReference type="PANTHER" id="PTHR47535:SF1">
    <property type="entry name" value="NESPRIN-1"/>
    <property type="match status" value="1"/>
</dbReference>
<keyword evidence="2" id="KW-0812">Transmembrane</keyword>
<keyword evidence="5" id="KW-0472">Membrane</keyword>
<dbReference type="InterPro" id="IPR001715">
    <property type="entry name" value="CH_dom"/>
</dbReference>
<gene>
    <name evidence="9" type="primary">DST_0</name>
    <name evidence="9" type="ORF">FJT64_008228</name>
</gene>
<feature type="region of interest" description="Disordered" evidence="7">
    <location>
        <begin position="11"/>
        <end position="30"/>
    </location>
</feature>
<feature type="domain" description="Calponin-homology (CH)" evidence="8">
    <location>
        <begin position="138"/>
        <end position="241"/>
    </location>
</feature>
<evidence type="ECO:0000256" key="2">
    <source>
        <dbReference type="ARBA" id="ARBA00022692"/>
    </source>
</evidence>
<dbReference type="PANTHER" id="PTHR47535">
    <property type="entry name" value="MUSCLE-SPECIFIC PROTEIN 300 KDA, ISOFORM G"/>
    <property type="match status" value="1"/>
</dbReference>
<proteinExistence type="predicted"/>
<keyword evidence="4" id="KW-1133">Transmembrane helix</keyword>
<dbReference type="EMBL" id="VIIS01001707">
    <property type="protein sequence ID" value="KAF0294089.1"/>
    <property type="molecule type" value="Genomic_DNA"/>
</dbReference>
<protein>
    <submittedName>
        <fullName evidence="9">Dystonin</fullName>
    </submittedName>
</protein>
<dbReference type="AlphaFoldDB" id="A0A6A4VM54"/>
<evidence type="ECO:0000256" key="1">
    <source>
        <dbReference type="ARBA" id="ARBA00004370"/>
    </source>
</evidence>
<name>A0A6A4VM54_AMPAM</name>